<dbReference type="Pfam" id="PF00249">
    <property type="entry name" value="Myb_DNA-binding"/>
    <property type="match status" value="1"/>
</dbReference>
<dbReference type="AlphaFoldDB" id="A0A8K0E9Q2"/>
<dbReference type="Proteomes" id="UP000796880">
    <property type="component" value="Unassembled WGS sequence"/>
</dbReference>
<feature type="region of interest" description="Disordered" evidence="3">
    <location>
        <begin position="324"/>
        <end position="368"/>
    </location>
</feature>
<accession>A0A8K0E9Q2</accession>
<feature type="compositionally biased region" description="Polar residues" evidence="3">
    <location>
        <begin position="470"/>
        <end position="492"/>
    </location>
</feature>
<evidence type="ECO:0000313" key="6">
    <source>
        <dbReference type="EMBL" id="KAF3441870.1"/>
    </source>
</evidence>
<dbReference type="SMART" id="SM00717">
    <property type="entry name" value="SANT"/>
    <property type="match status" value="1"/>
</dbReference>
<dbReference type="PANTHER" id="PTHR47122:SF5">
    <property type="entry name" value="TRF-LIKE 8"/>
    <property type="match status" value="1"/>
</dbReference>
<evidence type="ECO:0000256" key="2">
    <source>
        <dbReference type="ARBA" id="ARBA00023242"/>
    </source>
</evidence>
<dbReference type="InterPro" id="IPR017930">
    <property type="entry name" value="Myb_dom"/>
</dbReference>
<evidence type="ECO:0000256" key="1">
    <source>
        <dbReference type="ARBA" id="ARBA00004123"/>
    </source>
</evidence>
<dbReference type="PROSITE" id="PS51294">
    <property type="entry name" value="HTH_MYB"/>
    <property type="match status" value="1"/>
</dbReference>
<keyword evidence="7" id="KW-1185">Reference proteome</keyword>
<reference evidence="6" key="1">
    <citation type="submission" date="2020-03" db="EMBL/GenBank/DDBJ databases">
        <title>A high-quality chromosome-level genome assembly of a woody plant with both climbing and erect habits, Rhamnella rubrinervis.</title>
        <authorList>
            <person name="Lu Z."/>
            <person name="Yang Y."/>
            <person name="Zhu X."/>
            <person name="Sun Y."/>
        </authorList>
    </citation>
    <scope>NUCLEOTIDE SEQUENCE</scope>
    <source>
        <strain evidence="6">BYM</strain>
        <tissue evidence="6">Leaf</tissue>
    </source>
</reference>
<gene>
    <name evidence="6" type="ORF">FNV43_RR15785</name>
</gene>
<feature type="domain" description="Myb-like" evidence="4">
    <location>
        <begin position="365"/>
        <end position="420"/>
    </location>
</feature>
<dbReference type="SUPFAM" id="SSF46689">
    <property type="entry name" value="Homeodomain-like"/>
    <property type="match status" value="1"/>
</dbReference>
<feature type="domain" description="HTH myb-type" evidence="5">
    <location>
        <begin position="365"/>
        <end position="424"/>
    </location>
</feature>
<name>A0A8K0E9Q2_9ROSA</name>
<evidence type="ECO:0000259" key="5">
    <source>
        <dbReference type="PROSITE" id="PS51294"/>
    </source>
</evidence>
<keyword evidence="2" id="KW-0539">Nucleus</keyword>
<evidence type="ECO:0000313" key="7">
    <source>
        <dbReference type="Proteomes" id="UP000796880"/>
    </source>
</evidence>
<dbReference type="InterPro" id="IPR009057">
    <property type="entry name" value="Homeodomain-like_sf"/>
</dbReference>
<dbReference type="OrthoDB" id="608866at2759"/>
<comment type="caution">
    <text evidence="6">The sequence shown here is derived from an EMBL/GenBank/DDBJ whole genome shotgun (WGS) entry which is preliminary data.</text>
</comment>
<feature type="region of interest" description="Disordered" evidence="3">
    <location>
        <begin position="456"/>
        <end position="502"/>
    </location>
</feature>
<dbReference type="GO" id="GO:0005634">
    <property type="term" value="C:nucleus"/>
    <property type="evidence" value="ECO:0007669"/>
    <property type="project" value="UniProtKB-SubCell"/>
</dbReference>
<dbReference type="PANTHER" id="PTHR47122">
    <property type="entry name" value="MYB-LIKE DNA-BINDING DOMAIN CONTAINING PROTEIN, EXPRESSED"/>
    <property type="match status" value="1"/>
</dbReference>
<organism evidence="6 7">
    <name type="scientific">Rhamnella rubrinervis</name>
    <dbReference type="NCBI Taxonomy" id="2594499"/>
    <lineage>
        <taxon>Eukaryota</taxon>
        <taxon>Viridiplantae</taxon>
        <taxon>Streptophyta</taxon>
        <taxon>Embryophyta</taxon>
        <taxon>Tracheophyta</taxon>
        <taxon>Spermatophyta</taxon>
        <taxon>Magnoliopsida</taxon>
        <taxon>eudicotyledons</taxon>
        <taxon>Gunneridae</taxon>
        <taxon>Pentapetalae</taxon>
        <taxon>rosids</taxon>
        <taxon>fabids</taxon>
        <taxon>Rosales</taxon>
        <taxon>Rhamnaceae</taxon>
        <taxon>rhamnoid group</taxon>
        <taxon>Rhamneae</taxon>
        <taxon>Rhamnella</taxon>
    </lineage>
</organism>
<sequence>MSGLMHIWNCRINLANLDEMDREAHLRKKFANMKPQRVKADEPFTPALEDETIDHLLEEPKNDHVPVDGVLYFGEQNAGNRLGVEDFSCGFEYGLNTYRGGLDSRTSRGDEDDLALGVLDGLLDEVDEVEDLHATDGLASPCEDFLLDIIFAGKASALASGPCEGSHSRNSSSESRSPGLSGSSNSAAGISEFSAVTVEEFEYDDDSLDKTATHELQGGLRHKKRHLAPVKGSMCPTLHDMQNLNKEKRLRKRTQRFIEEFSDKKSKYFKGRGNFSSSDAAAAEDKGLKVRPPSDLRYVRSRALSSVPEEELLCGTKTQEVSEFRARRGRPKKHVSTLKIEPDEEHLTSDSEDDCLTKRRSKTNDRRKHQRMWTISEVMNLVDGISEYGVGRWTDIKRLLFSSSAYRTPIDLRDKWRNLLRASCAHKLKKVEEKHAHAVRPLPKSLLRRVRELAKIHPYPRERGTKSSDQDQVQVTHSTLPSASKGASNSLGRKNVRRKNCN</sequence>
<comment type="subcellular location">
    <subcellularLocation>
        <location evidence="1">Nucleus</location>
    </subcellularLocation>
</comment>
<dbReference type="CDD" id="cd11660">
    <property type="entry name" value="SANT_TRF"/>
    <property type="match status" value="1"/>
</dbReference>
<dbReference type="InterPro" id="IPR001005">
    <property type="entry name" value="SANT/Myb"/>
</dbReference>
<protein>
    <submittedName>
        <fullName evidence="6">Uncharacterized protein</fullName>
    </submittedName>
</protein>
<proteinExistence type="predicted"/>
<feature type="compositionally biased region" description="Basic residues" evidence="3">
    <location>
        <begin position="358"/>
        <end position="368"/>
    </location>
</feature>
<feature type="compositionally biased region" description="Basic and acidic residues" evidence="3">
    <location>
        <begin position="456"/>
        <end position="469"/>
    </location>
</feature>
<evidence type="ECO:0000256" key="3">
    <source>
        <dbReference type="SAM" id="MobiDB-lite"/>
    </source>
</evidence>
<evidence type="ECO:0000259" key="4">
    <source>
        <dbReference type="PROSITE" id="PS50090"/>
    </source>
</evidence>
<dbReference type="EMBL" id="VOIH02000007">
    <property type="protein sequence ID" value="KAF3441870.1"/>
    <property type="molecule type" value="Genomic_DNA"/>
</dbReference>
<dbReference type="Gene3D" id="1.10.246.220">
    <property type="match status" value="1"/>
</dbReference>
<dbReference type="PROSITE" id="PS50090">
    <property type="entry name" value="MYB_LIKE"/>
    <property type="match status" value="1"/>
</dbReference>
<feature type="region of interest" description="Disordered" evidence="3">
    <location>
        <begin position="161"/>
        <end position="186"/>
    </location>
</feature>
<feature type="compositionally biased region" description="Low complexity" evidence="3">
    <location>
        <begin position="164"/>
        <end position="186"/>
    </location>
</feature>
<feature type="compositionally biased region" description="Basic residues" evidence="3">
    <location>
        <begin position="327"/>
        <end position="336"/>
    </location>
</feature>